<organism evidence="1 2">
    <name type="scientific">Galemys pyrenaicus</name>
    <name type="common">Iberian desman</name>
    <name type="synonym">Pyrenean desman</name>
    <dbReference type="NCBI Taxonomy" id="202257"/>
    <lineage>
        <taxon>Eukaryota</taxon>
        <taxon>Metazoa</taxon>
        <taxon>Chordata</taxon>
        <taxon>Craniata</taxon>
        <taxon>Vertebrata</taxon>
        <taxon>Euteleostomi</taxon>
        <taxon>Mammalia</taxon>
        <taxon>Eutheria</taxon>
        <taxon>Laurasiatheria</taxon>
        <taxon>Eulipotyphla</taxon>
        <taxon>Talpidae</taxon>
        <taxon>Galemys</taxon>
    </lineage>
</organism>
<comment type="caution">
    <text evidence="1">The sequence shown here is derived from an EMBL/GenBank/DDBJ whole genome shotgun (WGS) entry which is preliminary data.</text>
</comment>
<evidence type="ECO:0000313" key="1">
    <source>
        <dbReference type="EMBL" id="KAG8524384.1"/>
    </source>
</evidence>
<dbReference type="OrthoDB" id="10027876at2759"/>
<proteinExistence type="predicted"/>
<accession>A0A8J6AMJ2</accession>
<gene>
    <name evidence="1" type="ORF">J0S82_006795</name>
</gene>
<dbReference type="AlphaFoldDB" id="A0A8J6AMJ2"/>
<dbReference type="Proteomes" id="UP000700334">
    <property type="component" value="Unassembled WGS sequence"/>
</dbReference>
<evidence type="ECO:0000313" key="2">
    <source>
        <dbReference type="Proteomes" id="UP000700334"/>
    </source>
</evidence>
<keyword evidence="2" id="KW-1185">Reference proteome</keyword>
<sequence length="114" mass="13619">MKRELTKGLYSDWESVCETEELTPKEDNYEEDSSEKIIEKLRNYGLEYSSLREEWKCEGRFDRQPGSEKAYFKEEPLTHEAALVDERVREYQKSWGGFHPDTLLHTQQLLPKEE</sequence>
<reference evidence="1" key="1">
    <citation type="journal article" date="2021" name="Evol. Appl.">
        <title>The genome of the Pyrenean desman and the effects of bottlenecks and inbreeding on the genomic landscape of an endangered species.</title>
        <authorList>
            <person name="Escoda L."/>
            <person name="Castresana J."/>
        </authorList>
    </citation>
    <scope>NUCLEOTIDE SEQUENCE</scope>
    <source>
        <strain evidence="1">IBE-C5619</strain>
    </source>
</reference>
<name>A0A8J6AMJ2_GALPY</name>
<protein>
    <submittedName>
        <fullName evidence="1">Zinc finger protein 570</fullName>
    </submittedName>
</protein>
<feature type="non-terminal residue" evidence="1">
    <location>
        <position position="114"/>
    </location>
</feature>
<dbReference type="EMBL" id="JAGFMF010011389">
    <property type="protein sequence ID" value="KAG8524384.1"/>
    <property type="molecule type" value="Genomic_DNA"/>
</dbReference>